<gene>
    <name evidence="2" type="ORF">BN7_839</name>
</gene>
<reference evidence="2 3" key="1">
    <citation type="journal article" date="2012" name="Eukaryot. Cell">
        <title>Draft genome sequence of Wickerhamomyces ciferrii NRRL Y-1031 F-60-10.</title>
        <authorList>
            <person name="Schneider J."/>
            <person name="Andrea H."/>
            <person name="Blom J."/>
            <person name="Jaenicke S."/>
            <person name="Ruckert C."/>
            <person name="Schorsch C."/>
            <person name="Szczepanowski R."/>
            <person name="Farwick M."/>
            <person name="Goesmann A."/>
            <person name="Puhler A."/>
            <person name="Schaffer S."/>
            <person name="Tauch A."/>
            <person name="Kohler T."/>
            <person name="Brinkrolf K."/>
        </authorList>
    </citation>
    <scope>NUCLEOTIDE SEQUENCE [LARGE SCALE GENOMIC DNA]</scope>
    <source>
        <strain evidence="3">ATCC 14091 / BCRC 22168 / CBS 111 / JCM 3599 / NBRC 0793 / NRRL Y-1031 F-60-10</strain>
    </source>
</reference>
<dbReference type="InterPro" id="IPR019734">
    <property type="entry name" value="TPR_rpt"/>
</dbReference>
<proteinExistence type="predicted"/>
<evidence type="ECO:0000313" key="3">
    <source>
        <dbReference type="Proteomes" id="UP000009328"/>
    </source>
</evidence>
<dbReference type="Proteomes" id="UP000009328">
    <property type="component" value="Unassembled WGS sequence"/>
</dbReference>
<dbReference type="FunCoup" id="K0KGJ7">
    <property type="interactions" value="9"/>
</dbReference>
<dbReference type="PROSITE" id="PS50005">
    <property type="entry name" value="TPR"/>
    <property type="match status" value="1"/>
</dbReference>
<dbReference type="Gene3D" id="1.25.40.10">
    <property type="entry name" value="Tetratricopeptide repeat domain"/>
    <property type="match status" value="1"/>
</dbReference>
<dbReference type="InterPro" id="IPR011990">
    <property type="entry name" value="TPR-like_helical_dom_sf"/>
</dbReference>
<dbReference type="SUPFAM" id="SSF81901">
    <property type="entry name" value="HCP-like"/>
    <property type="match status" value="1"/>
</dbReference>
<dbReference type="EMBL" id="CAIF01000015">
    <property type="protein sequence ID" value="CCH41302.1"/>
    <property type="molecule type" value="Genomic_DNA"/>
</dbReference>
<keyword evidence="1" id="KW-0802">TPR repeat</keyword>
<dbReference type="InParanoid" id="K0KGJ7"/>
<dbReference type="STRING" id="1206466.K0KGJ7"/>
<comment type="caution">
    <text evidence="2">The sequence shown here is derived from an EMBL/GenBank/DDBJ whole genome shotgun (WGS) entry which is preliminary data.</text>
</comment>
<evidence type="ECO:0000256" key="1">
    <source>
        <dbReference type="PROSITE-ProRule" id="PRU00339"/>
    </source>
</evidence>
<organism evidence="2 3">
    <name type="scientific">Wickerhamomyces ciferrii (strain ATCC 14091 / BCRC 22168 / CBS 111 / JCM 3599 / NBRC 0793 / NRRL Y-1031 F-60-10)</name>
    <name type="common">Yeast</name>
    <name type="synonym">Pichia ciferrii</name>
    <dbReference type="NCBI Taxonomy" id="1206466"/>
    <lineage>
        <taxon>Eukaryota</taxon>
        <taxon>Fungi</taxon>
        <taxon>Dikarya</taxon>
        <taxon>Ascomycota</taxon>
        <taxon>Saccharomycotina</taxon>
        <taxon>Saccharomycetes</taxon>
        <taxon>Phaffomycetales</taxon>
        <taxon>Wickerhamomycetaceae</taxon>
        <taxon>Wickerhamomyces</taxon>
    </lineage>
</organism>
<name>K0KGJ7_WICCF</name>
<dbReference type="eggNOG" id="ENOG502QU4R">
    <property type="taxonomic scope" value="Eukaryota"/>
</dbReference>
<dbReference type="HOGENOM" id="CLU_047859_0_0_1"/>
<protein>
    <submittedName>
        <fullName evidence="2">Uncharacterized protein</fullName>
    </submittedName>
</protein>
<feature type="repeat" description="TPR" evidence="1">
    <location>
        <begin position="191"/>
        <end position="224"/>
    </location>
</feature>
<sequence length="382" mass="43994">MFVKKSSVSSVGIIRRCLSTQRPPFYEVFPKKSIMNRVLFDLDSRHSYRKLYTVYENVYKTLDNDEEPVIPKFVDASDLMIMKKSLEAIRTRSHATNKHLLQLENELTEKAAEHGNNDAVSLLAYEAFMDKDAPKDDKEYAKELITKLLDMKHPLTTKLSADTCIQNGMVEEGEHLYLEFLKLENDTFLASEVYKGLGMLYFQRADLTKSKLYFEQSVKTGPLDKLAEVHYYLGQLTTNDADRSKYHLEISASQGFLQSFPLLGFLELNYFQNLTKAREWFKLGSEMGDVQCVIGLFDCFIKLDDLKIASRLYLNLRESLSNSKDQEAQTVWKHFIESRGDSINKVKDLVYSNETVTGNIVKDTLSSQLNKKTTDKNNRWGI</sequence>
<dbReference type="AlphaFoldDB" id="K0KGJ7"/>
<accession>K0KGJ7</accession>
<evidence type="ECO:0000313" key="2">
    <source>
        <dbReference type="EMBL" id="CCH41302.1"/>
    </source>
</evidence>
<keyword evidence="3" id="KW-1185">Reference proteome</keyword>